<sequence length="305" mass="33199">MDHHEKGTCRVQNSSISLDTLLSTAAGAALQAGRMFSVRLGTALEIREKTSLSDVVTEVDKAAEAAIRAWIEKHHPNHQVLGEEGVEPGREAAAKALFELADEPHLWLVDPLDGTTNFVSGMPLSVVSIAYASHGKVQTACIYDPYRHEMFLAARGQGVYLAEDTAVEAWLEQPQKEFPGRRVTVSATTELRRAVVATGMPVRIAPRLERTKRVAEVAVEAKSFRALGAAALHLAYVAVGRIDAFWEFDLNVWDLAAGTLMVEEAGGTLISLEANPHSLHTRDILVAGKSALAEQIYNIIQKPFD</sequence>
<evidence type="ECO:0000256" key="5">
    <source>
        <dbReference type="ARBA" id="ARBA00022801"/>
    </source>
</evidence>
<dbReference type="GO" id="GO:0007165">
    <property type="term" value="P:signal transduction"/>
    <property type="evidence" value="ECO:0007669"/>
    <property type="project" value="TreeGrafter"/>
</dbReference>
<comment type="cofactor">
    <cofactor evidence="2 7 8">
        <name>Mg(2+)</name>
        <dbReference type="ChEBI" id="CHEBI:18420"/>
    </cofactor>
</comment>
<dbReference type="PRINTS" id="PR00377">
    <property type="entry name" value="IMPHPHTASES"/>
</dbReference>
<evidence type="ECO:0000313" key="10">
    <source>
        <dbReference type="Proteomes" id="UP000184016"/>
    </source>
</evidence>
<accession>A0A1M6L6A6</accession>
<dbReference type="PROSITE" id="PS00630">
    <property type="entry name" value="IMP_2"/>
    <property type="match status" value="1"/>
</dbReference>
<gene>
    <name evidence="9" type="ORF">SAMN05443507_102113</name>
</gene>
<feature type="binding site" evidence="7">
    <location>
        <position position="113"/>
    </location>
    <ligand>
        <name>Mg(2+)</name>
        <dbReference type="ChEBI" id="CHEBI:18420"/>
        <label>1</label>
        <note>catalytic</note>
    </ligand>
</feature>
<dbReference type="Gene3D" id="3.40.190.80">
    <property type="match status" value="1"/>
</dbReference>
<dbReference type="InterPro" id="IPR000760">
    <property type="entry name" value="Inositol_monophosphatase-like"/>
</dbReference>
<dbReference type="GO" id="GO:0008934">
    <property type="term" value="F:inositol monophosphate 1-phosphatase activity"/>
    <property type="evidence" value="ECO:0007669"/>
    <property type="project" value="InterPro"/>
</dbReference>
<evidence type="ECO:0000256" key="7">
    <source>
        <dbReference type="PIRSR" id="PIRSR600760-2"/>
    </source>
</evidence>
<reference evidence="10" key="1">
    <citation type="submission" date="2016-11" db="EMBL/GenBank/DDBJ databases">
        <authorList>
            <person name="Varghese N."/>
            <person name="Submissions S."/>
        </authorList>
    </citation>
    <scope>NUCLEOTIDE SEQUENCE [LARGE SCALE GENOMIC DNA]</scope>
    <source>
        <strain evidence="10">USBA-503</strain>
    </source>
</reference>
<evidence type="ECO:0000256" key="4">
    <source>
        <dbReference type="ARBA" id="ARBA00022723"/>
    </source>
</evidence>
<evidence type="ECO:0000256" key="1">
    <source>
        <dbReference type="ARBA" id="ARBA00001033"/>
    </source>
</evidence>
<dbReference type="SUPFAM" id="SSF56655">
    <property type="entry name" value="Carbohydrate phosphatase"/>
    <property type="match status" value="1"/>
</dbReference>
<comment type="catalytic activity">
    <reaction evidence="1 8">
        <text>a myo-inositol phosphate + H2O = myo-inositol + phosphate</text>
        <dbReference type="Rhea" id="RHEA:24056"/>
        <dbReference type="ChEBI" id="CHEBI:15377"/>
        <dbReference type="ChEBI" id="CHEBI:17268"/>
        <dbReference type="ChEBI" id="CHEBI:43474"/>
        <dbReference type="ChEBI" id="CHEBI:84139"/>
        <dbReference type="EC" id="3.1.3.25"/>
    </reaction>
</comment>
<dbReference type="Pfam" id="PF00459">
    <property type="entry name" value="Inositol_P"/>
    <property type="match status" value="1"/>
</dbReference>
<feature type="binding site" evidence="7">
    <location>
        <position position="110"/>
    </location>
    <ligand>
        <name>Mg(2+)</name>
        <dbReference type="ChEBI" id="CHEBI:18420"/>
        <label>1</label>
        <note>catalytic</note>
    </ligand>
</feature>
<keyword evidence="4 7" id="KW-0479">Metal-binding</keyword>
<evidence type="ECO:0000256" key="8">
    <source>
        <dbReference type="RuleBase" id="RU364068"/>
    </source>
</evidence>
<comment type="similarity">
    <text evidence="3 8">Belongs to the inositol monophosphatase superfamily.</text>
</comment>
<evidence type="ECO:0000256" key="2">
    <source>
        <dbReference type="ARBA" id="ARBA00001946"/>
    </source>
</evidence>
<keyword evidence="5 8" id="KW-0378">Hydrolase</keyword>
<dbReference type="InterPro" id="IPR020550">
    <property type="entry name" value="Inositol_monophosphatase_CS"/>
</dbReference>
<dbReference type="GO" id="GO:0006020">
    <property type="term" value="P:inositol metabolic process"/>
    <property type="evidence" value="ECO:0007669"/>
    <property type="project" value="TreeGrafter"/>
</dbReference>
<dbReference type="STRING" id="1830138.SAMN05443507_102113"/>
<dbReference type="AlphaFoldDB" id="A0A1M6L6A6"/>
<dbReference type="PROSITE" id="PS00629">
    <property type="entry name" value="IMP_1"/>
    <property type="match status" value="1"/>
</dbReference>
<dbReference type="PANTHER" id="PTHR20854">
    <property type="entry name" value="INOSITOL MONOPHOSPHATASE"/>
    <property type="match status" value="1"/>
</dbReference>
<keyword evidence="10" id="KW-1185">Reference proteome</keyword>
<dbReference type="FunFam" id="3.30.540.10:FF:000003">
    <property type="entry name" value="Inositol-1-monophosphatase"/>
    <property type="match status" value="1"/>
</dbReference>
<dbReference type="CDD" id="cd01639">
    <property type="entry name" value="IMPase"/>
    <property type="match status" value="1"/>
</dbReference>
<name>A0A1M6L6A6_9BACL</name>
<dbReference type="InterPro" id="IPR020583">
    <property type="entry name" value="Inositol_monoP_metal-BS"/>
</dbReference>
<dbReference type="PANTHER" id="PTHR20854:SF4">
    <property type="entry name" value="INOSITOL-1-MONOPHOSPHATASE-RELATED"/>
    <property type="match status" value="1"/>
</dbReference>
<organism evidence="9 10">
    <name type="scientific">Alicyclobacillus tolerans</name>
    <dbReference type="NCBI Taxonomy" id="90970"/>
    <lineage>
        <taxon>Bacteria</taxon>
        <taxon>Bacillati</taxon>
        <taxon>Bacillota</taxon>
        <taxon>Bacilli</taxon>
        <taxon>Bacillales</taxon>
        <taxon>Alicyclobacillaceae</taxon>
        <taxon>Alicyclobacillus</taxon>
    </lineage>
</organism>
<feature type="binding site" evidence="7">
    <location>
        <position position="83"/>
    </location>
    <ligand>
        <name>Mg(2+)</name>
        <dbReference type="ChEBI" id="CHEBI:18420"/>
        <label>1</label>
        <note>catalytic</note>
    </ligand>
</feature>
<feature type="binding site" evidence="7">
    <location>
        <position position="254"/>
    </location>
    <ligand>
        <name>Mg(2+)</name>
        <dbReference type="ChEBI" id="CHEBI:18420"/>
        <label>1</label>
        <note>catalytic</note>
    </ligand>
</feature>
<dbReference type="Proteomes" id="UP000184016">
    <property type="component" value="Unassembled WGS sequence"/>
</dbReference>
<dbReference type="EMBL" id="FRAF01000002">
    <property type="protein sequence ID" value="SHJ66751.1"/>
    <property type="molecule type" value="Genomic_DNA"/>
</dbReference>
<dbReference type="EC" id="3.1.3.25" evidence="8"/>
<protein>
    <recommendedName>
        <fullName evidence="8">Inositol-1-monophosphatase</fullName>
        <ecNumber evidence="8">3.1.3.25</ecNumber>
    </recommendedName>
</protein>
<dbReference type="Gene3D" id="3.30.540.10">
    <property type="entry name" value="Fructose-1,6-Bisphosphatase, subunit A, domain 1"/>
    <property type="match status" value="1"/>
</dbReference>
<dbReference type="GO" id="GO:0046854">
    <property type="term" value="P:phosphatidylinositol phosphate biosynthetic process"/>
    <property type="evidence" value="ECO:0007669"/>
    <property type="project" value="InterPro"/>
</dbReference>
<evidence type="ECO:0000256" key="3">
    <source>
        <dbReference type="ARBA" id="ARBA00009759"/>
    </source>
</evidence>
<evidence type="ECO:0000256" key="6">
    <source>
        <dbReference type="ARBA" id="ARBA00022842"/>
    </source>
</evidence>
<dbReference type="GO" id="GO:0046872">
    <property type="term" value="F:metal ion binding"/>
    <property type="evidence" value="ECO:0007669"/>
    <property type="project" value="UniProtKB-KW"/>
</dbReference>
<feature type="binding site" evidence="7">
    <location>
        <position position="112"/>
    </location>
    <ligand>
        <name>Mg(2+)</name>
        <dbReference type="ChEBI" id="CHEBI:18420"/>
        <label>1</label>
        <note>catalytic</note>
    </ligand>
</feature>
<evidence type="ECO:0000313" key="9">
    <source>
        <dbReference type="EMBL" id="SHJ66751.1"/>
    </source>
</evidence>
<dbReference type="InterPro" id="IPR033942">
    <property type="entry name" value="IMPase"/>
</dbReference>
<keyword evidence="6 7" id="KW-0460">Magnesium</keyword>
<proteinExistence type="inferred from homology"/>